<proteinExistence type="predicted"/>
<accession>A0AAJ8JXZ4</accession>
<dbReference type="Gene3D" id="3.40.50.1110">
    <property type="entry name" value="SGNH hydrolase"/>
    <property type="match status" value="1"/>
</dbReference>
<reference evidence="2" key="1">
    <citation type="submission" date="2016-06" db="EMBL/GenBank/DDBJ databases">
        <authorList>
            <person name="Cuomo C."/>
            <person name="Litvintseva A."/>
            <person name="Heitman J."/>
            <person name="Chen Y."/>
            <person name="Sun S."/>
            <person name="Springer D."/>
            <person name="Dromer F."/>
            <person name="Young S."/>
            <person name="Zeng Q."/>
            <person name="Chapman S."/>
            <person name="Gujja S."/>
            <person name="Saif S."/>
            <person name="Birren B."/>
        </authorList>
    </citation>
    <scope>NUCLEOTIDE SEQUENCE</scope>
    <source>
        <strain evidence="2">CBS 7841</strain>
    </source>
</reference>
<dbReference type="InterPro" id="IPR036514">
    <property type="entry name" value="SGNH_hydro_sf"/>
</dbReference>
<organism evidence="2 3">
    <name type="scientific">Cryptococcus depauperatus CBS 7841</name>
    <dbReference type="NCBI Taxonomy" id="1295531"/>
    <lineage>
        <taxon>Eukaryota</taxon>
        <taxon>Fungi</taxon>
        <taxon>Dikarya</taxon>
        <taxon>Basidiomycota</taxon>
        <taxon>Agaricomycotina</taxon>
        <taxon>Tremellomycetes</taxon>
        <taxon>Tremellales</taxon>
        <taxon>Cryptococcaceae</taxon>
        <taxon>Cryptococcus</taxon>
    </lineage>
</organism>
<gene>
    <name evidence="2" type="ORF">L203_105749</name>
</gene>
<name>A0AAJ8JXZ4_9TREE</name>
<dbReference type="AlphaFoldDB" id="A0AAJ8JXZ4"/>
<dbReference type="Proteomes" id="UP000094043">
    <property type="component" value="Chromosome 7"/>
</dbReference>
<dbReference type="CDD" id="cd01838">
    <property type="entry name" value="Isoamyl_acetate_hydrolase_like"/>
    <property type="match status" value="1"/>
</dbReference>
<evidence type="ECO:0000313" key="3">
    <source>
        <dbReference type="Proteomes" id="UP000094043"/>
    </source>
</evidence>
<feature type="domain" description="SGNH hydrolase-type esterase" evidence="1">
    <location>
        <begin position="12"/>
        <end position="220"/>
    </location>
</feature>
<reference evidence="2" key="3">
    <citation type="submission" date="2024-01" db="EMBL/GenBank/DDBJ databases">
        <authorList>
            <person name="Coelho M.A."/>
            <person name="David-Palma M."/>
            <person name="Shea T."/>
            <person name="Sun S."/>
            <person name="Cuomo C.A."/>
            <person name="Heitman J."/>
        </authorList>
    </citation>
    <scope>NUCLEOTIDE SEQUENCE</scope>
    <source>
        <strain evidence="2">CBS 7841</strain>
    </source>
</reference>
<dbReference type="RefSeq" id="XP_066071213.1">
    <property type="nucleotide sequence ID" value="XM_066215116.1"/>
</dbReference>
<dbReference type="Pfam" id="PF13472">
    <property type="entry name" value="Lipase_GDSL_2"/>
    <property type="match status" value="1"/>
</dbReference>
<evidence type="ECO:0000313" key="2">
    <source>
        <dbReference type="EMBL" id="WVN90513.1"/>
    </source>
</evidence>
<dbReference type="SUPFAM" id="SSF52266">
    <property type="entry name" value="SGNH hydrolase"/>
    <property type="match status" value="1"/>
</dbReference>
<dbReference type="InterPro" id="IPR045136">
    <property type="entry name" value="Iah1-like"/>
</dbReference>
<dbReference type="GeneID" id="91089958"/>
<keyword evidence="3" id="KW-1185">Reference proteome</keyword>
<sequence length="272" mass="30740">MSATNYTDAVMLFGDSLTQAWFPGSFAQRMSEFYLRRMDIVNRGFGGYTSKWAIPVFEQIFATKEDRLQGRAQDVKLLIIWFGANDVCLVPSPQHVPLEEYKANTKRIVDLVQNPSSPYHSPNTKIVLINAPPVMESAWIVSRIKTWESFGKKGPKPRQDRDVNVIKEYAEGCKEVGAELGLPVADIWTAIVEAAGGESDKQLAPYFLDGLHFNSQGYAVLFKIVSAVICDNYPHLNPQVMSMRMPHWSEIAVDNYSMVFDQKKQKRNNGEL</sequence>
<dbReference type="PANTHER" id="PTHR14209">
    <property type="entry name" value="ISOAMYL ACETATE-HYDROLYZING ESTERASE 1"/>
    <property type="match status" value="1"/>
</dbReference>
<protein>
    <recommendedName>
        <fullName evidence="1">SGNH hydrolase-type esterase domain-containing protein</fullName>
    </recommendedName>
</protein>
<evidence type="ECO:0000259" key="1">
    <source>
        <dbReference type="Pfam" id="PF13472"/>
    </source>
</evidence>
<dbReference type="PANTHER" id="PTHR14209:SF19">
    <property type="entry name" value="ISOAMYL ACETATE-HYDROLYZING ESTERASE 1 HOMOLOG"/>
    <property type="match status" value="1"/>
</dbReference>
<dbReference type="EMBL" id="CP143790">
    <property type="protein sequence ID" value="WVN90513.1"/>
    <property type="molecule type" value="Genomic_DNA"/>
</dbReference>
<dbReference type="KEGG" id="cdep:91089958"/>
<reference evidence="2" key="2">
    <citation type="journal article" date="2022" name="Elife">
        <title>Obligate sexual reproduction of a homothallic fungus closely related to the Cryptococcus pathogenic species complex.</title>
        <authorList>
            <person name="Passer A.R."/>
            <person name="Clancey S.A."/>
            <person name="Shea T."/>
            <person name="David-Palma M."/>
            <person name="Averette A.F."/>
            <person name="Boekhout T."/>
            <person name="Porcel B.M."/>
            <person name="Nowrousian M."/>
            <person name="Cuomo C.A."/>
            <person name="Sun S."/>
            <person name="Heitman J."/>
            <person name="Coelho M.A."/>
        </authorList>
    </citation>
    <scope>NUCLEOTIDE SEQUENCE</scope>
    <source>
        <strain evidence="2">CBS 7841</strain>
    </source>
</reference>
<dbReference type="InterPro" id="IPR013830">
    <property type="entry name" value="SGNH_hydro"/>
</dbReference>